<feature type="compositionally biased region" description="Low complexity" evidence="1">
    <location>
        <begin position="9"/>
        <end position="18"/>
    </location>
</feature>
<name>A0AAV2HDQ5_LYMST</name>
<evidence type="ECO:0000256" key="2">
    <source>
        <dbReference type="SAM" id="Phobius"/>
    </source>
</evidence>
<reference evidence="3 4" key="1">
    <citation type="submission" date="2024-04" db="EMBL/GenBank/DDBJ databases">
        <authorList>
            <consortium name="Genoscope - CEA"/>
            <person name="William W."/>
        </authorList>
    </citation>
    <scope>NUCLEOTIDE SEQUENCE [LARGE SCALE GENOMIC DNA]</scope>
</reference>
<keyword evidence="2" id="KW-0472">Membrane</keyword>
<accession>A0AAV2HDQ5</accession>
<keyword evidence="2" id="KW-0812">Transmembrane</keyword>
<keyword evidence="2" id="KW-1133">Transmembrane helix</keyword>
<keyword evidence="4" id="KW-1185">Reference proteome</keyword>
<organism evidence="3 4">
    <name type="scientific">Lymnaea stagnalis</name>
    <name type="common">Great pond snail</name>
    <name type="synonym">Helix stagnalis</name>
    <dbReference type="NCBI Taxonomy" id="6523"/>
    <lineage>
        <taxon>Eukaryota</taxon>
        <taxon>Metazoa</taxon>
        <taxon>Spiralia</taxon>
        <taxon>Lophotrochozoa</taxon>
        <taxon>Mollusca</taxon>
        <taxon>Gastropoda</taxon>
        <taxon>Heterobranchia</taxon>
        <taxon>Euthyneura</taxon>
        <taxon>Panpulmonata</taxon>
        <taxon>Hygrophila</taxon>
        <taxon>Lymnaeoidea</taxon>
        <taxon>Lymnaeidae</taxon>
        <taxon>Lymnaea</taxon>
    </lineage>
</organism>
<protein>
    <submittedName>
        <fullName evidence="3">Uncharacterized protein</fullName>
    </submittedName>
</protein>
<evidence type="ECO:0000313" key="3">
    <source>
        <dbReference type="EMBL" id="CAL1531934.1"/>
    </source>
</evidence>
<sequence length="135" mass="14620">MSRKTDATGSQSLSSGSSEPVKSHRTTIQSGRIAMVAMDSTTAPLTDEAMSSNYHTAFTTGSEMTYPCGTEVEDNVDGRSDTVESATTKCIKEVMRQRKMMRRIPLITLGTTTTFVAFIIVVAFIWSARHTAATA</sequence>
<feature type="transmembrane region" description="Helical" evidence="2">
    <location>
        <begin position="104"/>
        <end position="126"/>
    </location>
</feature>
<gene>
    <name evidence="3" type="ORF">GSLYS_00006013001</name>
</gene>
<dbReference type="Proteomes" id="UP001497497">
    <property type="component" value="Unassembled WGS sequence"/>
</dbReference>
<proteinExistence type="predicted"/>
<feature type="region of interest" description="Disordered" evidence="1">
    <location>
        <begin position="1"/>
        <end position="31"/>
    </location>
</feature>
<comment type="caution">
    <text evidence="3">The sequence shown here is derived from an EMBL/GenBank/DDBJ whole genome shotgun (WGS) entry which is preliminary data.</text>
</comment>
<evidence type="ECO:0000313" key="4">
    <source>
        <dbReference type="Proteomes" id="UP001497497"/>
    </source>
</evidence>
<dbReference type="EMBL" id="CAXITT010000101">
    <property type="protein sequence ID" value="CAL1531934.1"/>
    <property type="molecule type" value="Genomic_DNA"/>
</dbReference>
<evidence type="ECO:0000256" key="1">
    <source>
        <dbReference type="SAM" id="MobiDB-lite"/>
    </source>
</evidence>
<dbReference type="AlphaFoldDB" id="A0AAV2HDQ5"/>